<dbReference type="Proteomes" id="UP000470771">
    <property type="component" value="Unassembled WGS sequence"/>
</dbReference>
<evidence type="ECO:0000313" key="3">
    <source>
        <dbReference type="EMBL" id="NBG65521.1"/>
    </source>
</evidence>
<dbReference type="InterPro" id="IPR011044">
    <property type="entry name" value="Quino_amine_DH_bsu"/>
</dbReference>
<proteinExistence type="predicted"/>
<comment type="caution">
    <text evidence="3">The sequence shown here is derived from an EMBL/GenBank/DDBJ whole genome shotgun (WGS) entry which is preliminary data.</text>
</comment>
<reference evidence="3 4" key="1">
    <citation type="submission" date="2019-12" db="EMBL/GenBank/DDBJ databases">
        <authorList>
            <person name="Zhao J."/>
        </authorList>
    </citation>
    <scope>NUCLEOTIDE SEQUENCE [LARGE SCALE GENOMIC DNA]</scope>
    <source>
        <strain evidence="3 4">S-15</strain>
    </source>
</reference>
<accession>A0A6N9NJ62</accession>
<dbReference type="SUPFAM" id="SSF117281">
    <property type="entry name" value="Kelch motif"/>
    <property type="match status" value="1"/>
</dbReference>
<dbReference type="AlphaFoldDB" id="A0A6N9NJ62"/>
<gene>
    <name evidence="3" type="ORF">GQN54_05300</name>
</gene>
<evidence type="ECO:0000256" key="1">
    <source>
        <dbReference type="ARBA" id="ARBA00022729"/>
    </source>
</evidence>
<dbReference type="NCBIfam" id="TIGR04183">
    <property type="entry name" value="Por_Secre_tail"/>
    <property type="match status" value="1"/>
</dbReference>
<dbReference type="RefSeq" id="WP_207554830.1">
    <property type="nucleotide sequence ID" value="NZ_WWNE01000005.1"/>
</dbReference>
<dbReference type="SUPFAM" id="SSF50969">
    <property type="entry name" value="YVTN repeat-like/Quinoprotein amine dehydrogenase"/>
    <property type="match status" value="1"/>
</dbReference>
<keyword evidence="1" id="KW-0732">Signal</keyword>
<keyword evidence="4" id="KW-1185">Reference proteome</keyword>
<dbReference type="Pfam" id="PF18962">
    <property type="entry name" value="Por_Secre_tail"/>
    <property type="match status" value="1"/>
</dbReference>
<protein>
    <submittedName>
        <fullName evidence="3">T9SS type A sorting domain-containing protein</fullName>
    </submittedName>
</protein>
<name>A0A6N9NJ62_9FLAO</name>
<dbReference type="Gene3D" id="2.120.10.80">
    <property type="entry name" value="Kelch-type beta propeller"/>
    <property type="match status" value="1"/>
</dbReference>
<dbReference type="NCBIfam" id="TIGR03803">
    <property type="entry name" value="Gloeo_Verruco"/>
    <property type="match status" value="8"/>
</dbReference>
<evidence type="ECO:0000259" key="2">
    <source>
        <dbReference type="Pfam" id="PF18962"/>
    </source>
</evidence>
<dbReference type="EMBL" id="WWNE01000005">
    <property type="protein sequence ID" value="NBG65521.1"/>
    <property type="molecule type" value="Genomic_DNA"/>
</dbReference>
<dbReference type="InterPro" id="IPR022519">
    <property type="entry name" value="Gloeo/Verruco_rpt"/>
</dbReference>
<dbReference type="InterPro" id="IPR015915">
    <property type="entry name" value="Kelch-typ_b-propeller"/>
</dbReference>
<sequence length="890" mass="96224">MKNRLKLPVLILLLLLSIFTFSQKHEMWGVTTRGGLSERGVIFKVDSLGNNFNIVYDFPAINASEPGYVNLCEHPNGKLYGTTTSTFSSANGTIFEYDPILNEITVKINFDTLYLGNPFGGLTLAPNGKLYGNTSSGGIYNGGTIYSFDPVTNKYSLIHQFQDTVTGKRPLGDLLLAANGKMYGLTSFYDGLKNVEGIYELDIITNTVISVAEFPNSSVGESPSGKLIQASNGKLYGLTSAGGVNGKGVLYEYDLVLDTLINKYSFNQSIGENPVGSLFEAANGKLYGLTYWGGLNYKGTLFEYDISIDTVIKKVDFGRGFNFNYYPRGVFFEDTIGTLMNHDGRNIVTYNYLTDTLILQAGFISIGVSAIAGDLIKTSSGKYYGLAASINNDNHGGVYEYKKATDSLVIKNRFNYNELGGSPVGSLCQADNGMLYGATVIGGEFNAGVIYEINPNNNFIRKVVDLSFGVQYQLIQASNKKLYGVSGNSIFELDLSTDSLTIVHTFNTSGINSPIGRLLEASNGKLYGIGQKYLSGGLGGIFEYDIQTNTLVEKHLFLSSFPERYSGGLIESNNKLYGVNASGGFHGNGSIYEFDLLTNTFSTKYNFVDTIVNPNGELLETSNGVFVGTTKRGGANSVFGVNGSGILYEYDNNNNKFTIKSLFIKDSTGYYANEGLIKGGNGNYYGVTKYGGNNNNGVIFEYNPSTNINLPKHSLSMSSTGGIPFSSLTKVLICPSATVTSLGSSLKADVSNATYQWLDCNNNYAIIPNETGQLFTATAIGNYAVEITSNGCVDTSTCYPITVVGISENQLSNNLAVFPNPTNSIVTLSLGGLYGAFTTQVYNVHGMLINESTHQSATQVEVELGESEGIYFIHLITSNGEKVVRKVVKN</sequence>
<evidence type="ECO:0000313" key="4">
    <source>
        <dbReference type="Proteomes" id="UP000470771"/>
    </source>
</evidence>
<dbReference type="InterPro" id="IPR026444">
    <property type="entry name" value="Secre_tail"/>
</dbReference>
<organism evidence="3 4">
    <name type="scientific">Acidiluteibacter ferrifornacis</name>
    <dbReference type="NCBI Taxonomy" id="2692424"/>
    <lineage>
        <taxon>Bacteria</taxon>
        <taxon>Pseudomonadati</taxon>
        <taxon>Bacteroidota</taxon>
        <taxon>Flavobacteriia</taxon>
        <taxon>Flavobacteriales</taxon>
        <taxon>Cryomorphaceae</taxon>
        <taxon>Acidiluteibacter</taxon>
    </lineage>
</organism>
<feature type="domain" description="Secretion system C-terminal sorting" evidence="2">
    <location>
        <begin position="817"/>
        <end position="888"/>
    </location>
</feature>